<dbReference type="OrthoDB" id="2261102at2759"/>
<sequence>MFSRIITSIRDQISKPHPDTTKGPSAQQKNSDVEDENGVHLTRSHSLQPTALEARRPSVTEAIGIQNVDSRGRRRSSTVFGISKVSVDDFMQKDLVSSSWS</sequence>
<dbReference type="Proteomes" id="UP000077315">
    <property type="component" value="Unassembled WGS sequence"/>
</dbReference>
<dbReference type="EMBL" id="KV440972">
    <property type="protein sequence ID" value="OAD79761.1"/>
    <property type="molecule type" value="Genomic_DNA"/>
</dbReference>
<dbReference type="VEuPathDB" id="FungiDB:PHYBLDRAFT_58807"/>
<organism evidence="2 3">
    <name type="scientific">Phycomyces blakesleeanus (strain ATCC 8743b / DSM 1359 / FGSC 10004 / NBRC 33097 / NRRL 1555)</name>
    <dbReference type="NCBI Taxonomy" id="763407"/>
    <lineage>
        <taxon>Eukaryota</taxon>
        <taxon>Fungi</taxon>
        <taxon>Fungi incertae sedis</taxon>
        <taxon>Mucoromycota</taxon>
        <taxon>Mucoromycotina</taxon>
        <taxon>Mucoromycetes</taxon>
        <taxon>Mucorales</taxon>
        <taxon>Phycomycetaceae</taxon>
        <taxon>Phycomyces</taxon>
    </lineage>
</organism>
<protein>
    <submittedName>
        <fullName evidence="2">Uncharacterized protein</fullName>
    </submittedName>
</protein>
<evidence type="ECO:0000313" key="2">
    <source>
        <dbReference type="EMBL" id="OAD79761.1"/>
    </source>
</evidence>
<evidence type="ECO:0000256" key="1">
    <source>
        <dbReference type="SAM" id="MobiDB-lite"/>
    </source>
</evidence>
<name>A0A167QIU3_PHYB8</name>
<feature type="region of interest" description="Disordered" evidence="1">
    <location>
        <begin position="1"/>
        <end position="54"/>
    </location>
</feature>
<feature type="compositionally biased region" description="Polar residues" evidence="1">
    <location>
        <begin position="1"/>
        <end position="11"/>
    </location>
</feature>
<dbReference type="GeneID" id="29001290"/>
<gene>
    <name evidence="2" type="ORF">PHYBLDRAFT_58807</name>
</gene>
<evidence type="ECO:0000313" key="3">
    <source>
        <dbReference type="Proteomes" id="UP000077315"/>
    </source>
</evidence>
<reference evidence="3" key="1">
    <citation type="submission" date="2015-06" db="EMBL/GenBank/DDBJ databases">
        <title>Expansion of signal transduction pathways in fungi by whole-genome duplication.</title>
        <authorList>
            <consortium name="DOE Joint Genome Institute"/>
            <person name="Corrochano L.M."/>
            <person name="Kuo A."/>
            <person name="Marcet-Houben M."/>
            <person name="Polaino S."/>
            <person name="Salamov A."/>
            <person name="Villalobos J.M."/>
            <person name="Alvarez M.I."/>
            <person name="Avalos J."/>
            <person name="Benito E.P."/>
            <person name="Benoit I."/>
            <person name="Burger G."/>
            <person name="Camino L.P."/>
            <person name="Canovas D."/>
            <person name="Cerda-Olmedo E."/>
            <person name="Cheng J.-F."/>
            <person name="Dominguez A."/>
            <person name="Elias M."/>
            <person name="Eslava A.P."/>
            <person name="Glaser F."/>
            <person name="Grimwood J."/>
            <person name="Gutierrez G."/>
            <person name="Heitman J."/>
            <person name="Henrissat B."/>
            <person name="Iturriaga E.A."/>
            <person name="Lang B.F."/>
            <person name="Lavin J.L."/>
            <person name="Lee S."/>
            <person name="Li W."/>
            <person name="Lindquist E."/>
            <person name="Lopez-Garcia S."/>
            <person name="Luque E.M."/>
            <person name="Marcos A.T."/>
            <person name="Martin J."/>
            <person name="McCluskey K."/>
            <person name="Medina H.R."/>
            <person name="Miralles-Duran A."/>
            <person name="Miyazaki A."/>
            <person name="Munoz-Torres E."/>
            <person name="Oguiza J.A."/>
            <person name="Ohm R."/>
            <person name="Olmedo M."/>
            <person name="Orejas M."/>
            <person name="Ortiz-Castellanos L."/>
            <person name="Pisabarro A.G."/>
            <person name="Rodriguez-Romero J."/>
            <person name="Ruiz-Herrera J."/>
            <person name="Ruiz-Vazquez R."/>
            <person name="Sanz C."/>
            <person name="Schackwitz W."/>
            <person name="Schmutz J."/>
            <person name="Shahriari M."/>
            <person name="Shelest E."/>
            <person name="Silva-Franco F."/>
            <person name="Soanes D."/>
            <person name="Syed K."/>
            <person name="Tagua V.G."/>
            <person name="Talbot N.J."/>
            <person name="Thon M."/>
            <person name="De vries R.P."/>
            <person name="Wiebenga A."/>
            <person name="Yadav J.S."/>
            <person name="Braun E.L."/>
            <person name="Baker S."/>
            <person name="Garre V."/>
            <person name="Horwitz B."/>
            <person name="Torres-Martinez S."/>
            <person name="Idnurm A."/>
            <person name="Herrera-Estrella A."/>
            <person name="Gabaldon T."/>
            <person name="Grigoriev I.V."/>
        </authorList>
    </citation>
    <scope>NUCLEOTIDE SEQUENCE [LARGE SCALE GENOMIC DNA]</scope>
    <source>
        <strain evidence="3">NRRL 1555(-)</strain>
    </source>
</reference>
<proteinExistence type="predicted"/>
<dbReference type="RefSeq" id="XP_018297801.1">
    <property type="nucleotide sequence ID" value="XM_018440384.1"/>
</dbReference>
<dbReference type="AlphaFoldDB" id="A0A167QIU3"/>
<keyword evidence="3" id="KW-1185">Reference proteome</keyword>
<accession>A0A167QIU3</accession>
<dbReference type="InParanoid" id="A0A167QIU3"/>